<proteinExistence type="inferred from homology"/>
<dbReference type="GO" id="GO:0014911">
    <property type="term" value="P:positive regulation of smooth muscle cell migration"/>
    <property type="evidence" value="ECO:0007669"/>
    <property type="project" value="Ensembl"/>
</dbReference>
<dbReference type="GO" id="GO:0051897">
    <property type="term" value="P:positive regulation of phosphatidylinositol 3-kinase/protein kinase B signal transduction"/>
    <property type="evidence" value="ECO:0007669"/>
    <property type="project" value="Ensembl"/>
</dbReference>
<dbReference type="GO" id="GO:0048245">
    <property type="term" value="P:eosinophil chemotaxis"/>
    <property type="evidence" value="ECO:0007669"/>
    <property type="project" value="Ensembl"/>
</dbReference>
<dbReference type="GO" id="GO:0031583">
    <property type="term" value="P:phospholipase D-activating G protein-coupled receptor signaling pathway"/>
    <property type="evidence" value="ECO:0007669"/>
    <property type="project" value="Ensembl"/>
</dbReference>
<dbReference type="GO" id="GO:0071346">
    <property type="term" value="P:cellular response to type II interferon"/>
    <property type="evidence" value="ECO:0007669"/>
    <property type="project" value="Ensembl"/>
</dbReference>
<dbReference type="InterPro" id="IPR000827">
    <property type="entry name" value="Chemokine_CC_CS"/>
</dbReference>
<feature type="domain" description="Chemokine interleukin-8-like" evidence="10">
    <location>
        <begin position="75"/>
        <end position="133"/>
    </location>
</feature>
<dbReference type="GO" id="GO:1904894">
    <property type="term" value="P:positive regulation of receptor signaling pathway via STAT"/>
    <property type="evidence" value="ECO:0007669"/>
    <property type="project" value="Ensembl"/>
</dbReference>
<dbReference type="GO" id="GO:0043922">
    <property type="term" value="P:host-mediated suppression of viral transcription"/>
    <property type="evidence" value="ECO:0007669"/>
    <property type="project" value="Ensembl"/>
</dbReference>
<keyword evidence="4 9" id="KW-0202">Cytokine</keyword>
<dbReference type="GO" id="GO:0070233">
    <property type="term" value="P:negative regulation of T cell apoptotic process"/>
    <property type="evidence" value="ECO:0007669"/>
    <property type="project" value="Ensembl"/>
</dbReference>
<evidence type="ECO:0000313" key="11">
    <source>
        <dbReference type="Ensembl" id="ENSCPBP00000013170.1"/>
    </source>
</evidence>
<dbReference type="GO" id="GO:0004435">
    <property type="term" value="F:phosphatidylinositol-4,5-bisphosphate phospholipase C activity"/>
    <property type="evidence" value="ECO:0007669"/>
    <property type="project" value="Ensembl"/>
</dbReference>
<dbReference type="GO" id="GO:0050796">
    <property type="term" value="P:regulation of insulin secretion"/>
    <property type="evidence" value="ECO:0007669"/>
    <property type="project" value="Ensembl"/>
</dbReference>
<dbReference type="GO" id="GO:0033634">
    <property type="term" value="P:positive regulation of cell-cell adhesion mediated by integrin"/>
    <property type="evidence" value="ECO:0007669"/>
    <property type="project" value="Ensembl"/>
</dbReference>
<dbReference type="GO" id="GO:0010820">
    <property type="term" value="P:positive regulation of T cell chemotaxis"/>
    <property type="evidence" value="ECO:0007669"/>
    <property type="project" value="Ensembl"/>
</dbReference>
<evidence type="ECO:0000256" key="7">
    <source>
        <dbReference type="ARBA" id="ARBA00023157"/>
    </source>
</evidence>
<dbReference type="OMA" id="HIQEYFY"/>
<dbReference type="GO" id="GO:0051928">
    <property type="term" value="P:positive regulation of calcium ion transport"/>
    <property type="evidence" value="ECO:0007669"/>
    <property type="project" value="Ensembl"/>
</dbReference>
<dbReference type="GO" id="GO:0005615">
    <property type="term" value="C:extracellular space"/>
    <property type="evidence" value="ECO:0007669"/>
    <property type="project" value="UniProtKB-KW"/>
</dbReference>
<dbReference type="GO" id="GO:0031730">
    <property type="term" value="F:CCR5 chemokine receptor binding"/>
    <property type="evidence" value="ECO:0007669"/>
    <property type="project" value="Ensembl"/>
</dbReference>
<evidence type="ECO:0000256" key="9">
    <source>
        <dbReference type="RuleBase" id="RU361150"/>
    </source>
</evidence>
<dbReference type="GO" id="GO:0070371">
    <property type="term" value="P:ERK1 and ERK2 cascade"/>
    <property type="evidence" value="ECO:0007669"/>
    <property type="project" value="Ensembl"/>
</dbReference>
<sequence>MQLVSWNKPETSLLPYKNRGLSRGSVSEVRKSLCSAPVVNPSPDSNMKVSVAALAVLLIAAFCSQASCAPHGSDTTVCCFSYTTRKLPKSHLKEYFYTSGKCSQPAVVFVTRKNKQVCANPDTRWVRDYVNFLEMK</sequence>
<evidence type="ECO:0000256" key="8">
    <source>
        <dbReference type="ARBA" id="ARBA00023198"/>
    </source>
</evidence>
<dbReference type="GO" id="GO:0150078">
    <property type="term" value="P:positive regulation of neuroinflammatory response"/>
    <property type="evidence" value="ECO:0007669"/>
    <property type="project" value="Ensembl"/>
</dbReference>
<organism evidence="11 12">
    <name type="scientific">Chrysemys picta bellii</name>
    <name type="common">Western painted turtle</name>
    <name type="synonym">Emys bellii</name>
    <dbReference type="NCBI Taxonomy" id="8478"/>
    <lineage>
        <taxon>Eukaryota</taxon>
        <taxon>Metazoa</taxon>
        <taxon>Chordata</taxon>
        <taxon>Craniata</taxon>
        <taxon>Vertebrata</taxon>
        <taxon>Euteleostomi</taxon>
        <taxon>Archelosauria</taxon>
        <taxon>Testudinata</taxon>
        <taxon>Testudines</taxon>
        <taxon>Cryptodira</taxon>
        <taxon>Durocryptodira</taxon>
        <taxon>Testudinoidea</taxon>
        <taxon>Emydidae</taxon>
        <taxon>Chrysemys</taxon>
    </lineage>
</organism>
<dbReference type="InterPro" id="IPR001811">
    <property type="entry name" value="Chemokine_IL8-like_dom"/>
</dbReference>
<evidence type="ECO:0000256" key="6">
    <source>
        <dbReference type="ARBA" id="ARBA00022729"/>
    </source>
</evidence>
<dbReference type="GO" id="GO:0010759">
    <property type="term" value="P:positive regulation of macrophage chemotaxis"/>
    <property type="evidence" value="ECO:0007669"/>
    <property type="project" value="Ensembl"/>
</dbReference>
<dbReference type="GO" id="GO:0008009">
    <property type="term" value="F:chemokine activity"/>
    <property type="evidence" value="ECO:0007669"/>
    <property type="project" value="Ensembl"/>
</dbReference>
<dbReference type="GO" id="GO:0045071">
    <property type="term" value="P:negative regulation of viral genome replication"/>
    <property type="evidence" value="ECO:0007669"/>
    <property type="project" value="Ensembl"/>
</dbReference>
<reference evidence="11" key="2">
    <citation type="submission" date="2025-09" db="UniProtKB">
        <authorList>
            <consortium name="Ensembl"/>
        </authorList>
    </citation>
    <scope>IDENTIFICATION</scope>
</reference>
<dbReference type="Gene3D" id="2.40.50.40">
    <property type="match status" value="1"/>
</dbReference>
<dbReference type="GO" id="GO:0035689">
    <property type="term" value="P:chemokine (C-C motif) ligand 5 signaling pathway"/>
    <property type="evidence" value="ECO:0007669"/>
    <property type="project" value="Ensembl"/>
</dbReference>
<dbReference type="GO" id="GO:2000503">
    <property type="term" value="P:positive regulation of natural killer cell chemotaxis"/>
    <property type="evidence" value="ECO:0007669"/>
    <property type="project" value="Ensembl"/>
</dbReference>
<dbReference type="InterPro" id="IPR039809">
    <property type="entry name" value="Chemokine_b/g/d"/>
</dbReference>
<evidence type="ECO:0000256" key="2">
    <source>
        <dbReference type="ARBA" id="ARBA00010868"/>
    </source>
</evidence>
<dbReference type="GO" id="GO:0046817">
    <property type="term" value="F:chemokine receptor antagonist activity"/>
    <property type="evidence" value="ECO:0007669"/>
    <property type="project" value="Ensembl"/>
</dbReference>
<dbReference type="GO" id="GO:0006954">
    <property type="term" value="P:inflammatory response"/>
    <property type="evidence" value="ECO:0007669"/>
    <property type="project" value="UniProtKB-KW"/>
</dbReference>
<dbReference type="GO" id="GO:0042056">
    <property type="term" value="F:chemoattractant activity"/>
    <property type="evidence" value="ECO:0007669"/>
    <property type="project" value="Ensembl"/>
</dbReference>
<evidence type="ECO:0000313" key="12">
    <source>
        <dbReference type="Proteomes" id="UP000694380"/>
    </source>
</evidence>
<dbReference type="GO" id="GO:0031726">
    <property type="term" value="F:CCR1 chemokine receptor binding"/>
    <property type="evidence" value="ECO:0007669"/>
    <property type="project" value="Ensembl"/>
</dbReference>
<dbReference type="Ensembl" id="ENSCPBT00000015645.1">
    <property type="protein sequence ID" value="ENSCPBP00000013170.1"/>
    <property type="gene ID" value="ENSCPBG00000009887.1"/>
</dbReference>
<accession>A0A8C3FTG5</accession>
<keyword evidence="12" id="KW-1185">Reference proteome</keyword>
<keyword evidence="8" id="KW-0395">Inflammatory response</keyword>
<dbReference type="PANTHER" id="PTHR12015">
    <property type="entry name" value="SMALL INDUCIBLE CYTOKINE A"/>
    <property type="match status" value="1"/>
</dbReference>
<name>A0A8C3FTG5_CHRPI</name>
<dbReference type="GO" id="GO:0034112">
    <property type="term" value="P:positive regulation of homotypic cell-cell adhesion"/>
    <property type="evidence" value="ECO:0007669"/>
    <property type="project" value="Ensembl"/>
</dbReference>
<dbReference type="GO" id="GO:0071347">
    <property type="term" value="P:cellular response to interleukin-1"/>
    <property type="evidence" value="ECO:0007669"/>
    <property type="project" value="Ensembl"/>
</dbReference>
<comment type="subcellular location">
    <subcellularLocation>
        <location evidence="1 9">Secreted</location>
    </subcellularLocation>
</comment>
<dbReference type="GO" id="GO:0042119">
    <property type="term" value="P:neutrophil activation"/>
    <property type="evidence" value="ECO:0007669"/>
    <property type="project" value="Ensembl"/>
</dbReference>
<evidence type="ECO:0000259" key="10">
    <source>
        <dbReference type="SMART" id="SM00199"/>
    </source>
</evidence>
<evidence type="ECO:0000256" key="3">
    <source>
        <dbReference type="ARBA" id="ARBA00022500"/>
    </source>
</evidence>
<dbReference type="GO" id="GO:0007267">
    <property type="term" value="P:cell-cell signaling"/>
    <property type="evidence" value="ECO:0007669"/>
    <property type="project" value="Ensembl"/>
</dbReference>
<protein>
    <recommendedName>
        <fullName evidence="9">C-C motif chemokine</fullName>
    </recommendedName>
</protein>
<dbReference type="GO" id="GO:0042803">
    <property type="term" value="F:protein homodimerization activity"/>
    <property type="evidence" value="ECO:0007669"/>
    <property type="project" value="Ensembl"/>
</dbReference>
<dbReference type="GO" id="GO:0016004">
    <property type="term" value="F:phospholipase activator activity"/>
    <property type="evidence" value="ECO:0007669"/>
    <property type="project" value="Ensembl"/>
</dbReference>
<comment type="similarity">
    <text evidence="2 9">Belongs to the intercrine beta (chemokine CC) family.</text>
</comment>
<dbReference type="CDD" id="cd00272">
    <property type="entry name" value="Chemokine_CC"/>
    <property type="match status" value="1"/>
</dbReference>
<keyword evidence="6" id="KW-0732">Signal</keyword>
<dbReference type="SUPFAM" id="SSF54117">
    <property type="entry name" value="Interleukin 8-like chemokines"/>
    <property type="match status" value="1"/>
</dbReference>
<dbReference type="PANTHER" id="PTHR12015:SF170">
    <property type="entry name" value="C-C MOTIF CHEMOKINE 5"/>
    <property type="match status" value="1"/>
</dbReference>
<dbReference type="SMART" id="SM00199">
    <property type="entry name" value="SCY"/>
    <property type="match status" value="1"/>
</dbReference>
<dbReference type="Proteomes" id="UP000694380">
    <property type="component" value="Unplaced"/>
</dbReference>
<dbReference type="GO" id="GO:0048661">
    <property type="term" value="P:positive regulation of smooth muscle cell proliferation"/>
    <property type="evidence" value="ECO:0007669"/>
    <property type="project" value="Ensembl"/>
</dbReference>
<dbReference type="GO" id="GO:0044344">
    <property type="term" value="P:cellular response to fibroblast growth factor stimulus"/>
    <property type="evidence" value="ECO:0007669"/>
    <property type="project" value="Ensembl"/>
</dbReference>
<gene>
    <name evidence="11" type="primary">CCL5</name>
</gene>
<reference evidence="11" key="1">
    <citation type="submission" date="2025-08" db="UniProtKB">
        <authorList>
            <consortium name="Ensembl"/>
        </authorList>
    </citation>
    <scope>IDENTIFICATION</scope>
</reference>
<dbReference type="GO" id="GO:0042102">
    <property type="term" value="P:positive regulation of T cell proliferation"/>
    <property type="evidence" value="ECO:0007669"/>
    <property type="project" value="Ensembl"/>
</dbReference>
<dbReference type="GO" id="GO:0006816">
    <property type="term" value="P:calcium ion transport"/>
    <property type="evidence" value="ECO:0007669"/>
    <property type="project" value="Ensembl"/>
</dbReference>
<dbReference type="GO" id="GO:0030298">
    <property type="term" value="F:receptor signaling protein tyrosine kinase activator activity"/>
    <property type="evidence" value="ECO:0007669"/>
    <property type="project" value="Ensembl"/>
</dbReference>
<dbReference type="GO" id="GO:0098586">
    <property type="term" value="P:cellular response to virus"/>
    <property type="evidence" value="ECO:0007669"/>
    <property type="project" value="Ensembl"/>
</dbReference>
<dbReference type="GO" id="GO:0009636">
    <property type="term" value="P:response to toxic substance"/>
    <property type="evidence" value="ECO:0007669"/>
    <property type="project" value="Ensembl"/>
</dbReference>
<dbReference type="GO" id="GO:0004672">
    <property type="term" value="F:protein kinase activity"/>
    <property type="evidence" value="ECO:0007669"/>
    <property type="project" value="Ensembl"/>
</dbReference>
<dbReference type="GO" id="GO:0070234">
    <property type="term" value="P:positive regulation of T cell apoptotic process"/>
    <property type="evidence" value="ECO:0007669"/>
    <property type="project" value="Ensembl"/>
</dbReference>
<dbReference type="GO" id="GO:0006874">
    <property type="term" value="P:intracellular calcium ion homeostasis"/>
    <property type="evidence" value="ECO:0007669"/>
    <property type="project" value="Ensembl"/>
</dbReference>
<evidence type="ECO:0000256" key="4">
    <source>
        <dbReference type="ARBA" id="ARBA00022514"/>
    </source>
</evidence>
<evidence type="ECO:0000256" key="5">
    <source>
        <dbReference type="ARBA" id="ARBA00022525"/>
    </source>
</evidence>
<keyword evidence="3 9" id="KW-0145">Chemotaxis</keyword>
<dbReference type="GO" id="GO:0090026">
    <property type="term" value="P:positive regulation of monocyte chemotaxis"/>
    <property type="evidence" value="ECO:0007669"/>
    <property type="project" value="Ensembl"/>
</dbReference>
<dbReference type="PROSITE" id="PS00472">
    <property type="entry name" value="SMALL_CYTOKINES_CC"/>
    <property type="match status" value="1"/>
</dbReference>
<keyword evidence="5 9" id="KW-0964">Secreted</keyword>
<dbReference type="GO" id="GO:0045745">
    <property type="term" value="P:positive regulation of G protein-coupled receptor signaling pathway"/>
    <property type="evidence" value="ECO:0007669"/>
    <property type="project" value="Ensembl"/>
</dbReference>
<dbReference type="Pfam" id="PF00048">
    <property type="entry name" value="IL8"/>
    <property type="match status" value="1"/>
</dbReference>
<evidence type="ECO:0000256" key="1">
    <source>
        <dbReference type="ARBA" id="ARBA00004613"/>
    </source>
</evidence>
<dbReference type="GO" id="GO:0061844">
    <property type="term" value="P:antimicrobial humoral immune response mediated by antimicrobial peptide"/>
    <property type="evidence" value="ECO:0007669"/>
    <property type="project" value="TreeGrafter"/>
</dbReference>
<dbReference type="GO" id="GO:0032008">
    <property type="term" value="P:positive regulation of TOR signaling"/>
    <property type="evidence" value="ECO:0007669"/>
    <property type="project" value="Ensembl"/>
</dbReference>
<dbReference type="GO" id="GO:0006887">
    <property type="term" value="P:exocytosis"/>
    <property type="evidence" value="ECO:0007669"/>
    <property type="project" value="Ensembl"/>
</dbReference>
<dbReference type="InterPro" id="IPR036048">
    <property type="entry name" value="Interleukin_8-like_sf"/>
</dbReference>
<dbReference type="GO" id="GO:0071356">
    <property type="term" value="P:cellular response to tumor necrosis factor"/>
    <property type="evidence" value="ECO:0007669"/>
    <property type="project" value="Ensembl"/>
</dbReference>
<dbReference type="FunFam" id="2.40.50.40:FF:000002">
    <property type="entry name" value="C-C motif chemokine"/>
    <property type="match status" value="1"/>
</dbReference>
<dbReference type="AlphaFoldDB" id="A0A8C3FTG5"/>
<dbReference type="GO" id="GO:0007159">
    <property type="term" value="P:leukocyte cell-cell adhesion"/>
    <property type="evidence" value="ECO:0007669"/>
    <property type="project" value="Ensembl"/>
</dbReference>
<dbReference type="GeneTree" id="ENSGT01100000263482"/>
<keyword evidence="7" id="KW-1015">Disulfide bond</keyword>